<evidence type="ECO:0000256" key="1">
    <source>
        <dbReference type="SAM" id="SignalP"/>
    </source>
</evidence>
<dbReference type="EMBL" id="AP027151">
    <property type="protein sequence ID" value="BDV42529.1"/>
    <property type="molecule type" value="Genomic_DNA"/>
</dbReference>
<gene>
    <name evidence="2" type="ORF">GURASL_14520</name>
</gene>
<feature type="signal peptide" evidence="1">
    <location>
        <begin position="1"/>
        <end position="19"/>
    </location>
</feature>
<proteinExistence type="predicted"/>
<evidence type="ECO:0000313" key="2">
    <source>
        <dbReference type="EMBL" id="BDV42529.1"/>
    </source>
</evidence>
<keyword evidence="1" id="KW-0732">Signal</keyword>
<sequence length="325" mass="35199">MRIILIGLCCFCSVQTAMAAERSITWYLDGARIEGRAVPAGRSSRRVEVSLPPEAIPETLRLRPLAGDEIVRVEIGPAPTAGEHDKELTALLRKKAAVEERIRALDAREEIFKAAAKSQSSKAPRRTKTNPEPLAAIRQGTDFAIAQLEDVYRQRRRATGELQMIDDRLSNLGRAVGGRGNVARVRTRAGKGVRYSYLVRGTGWKPFYDFRLEHGTVALTLRAILPPVAAGTKVAVATGRLAEAGSVRAVVVPEDFAPLRRDLFALEREESIDSPQGGVSFAFRNDSAAGLPGGEAACYRNGEYLGRVSFPGLKPGARGELVAGQ</sequence>
<accession>A0ABN6VQB2</accession>
<evidence type="ECO:0008006" key="4">
    <source>
        <dbReference type="Google" id="ProtNLM"/>
    </source>
</evidence>
<name>A0ABN6VQB2_9BACT</name>
<dbReference type="RefSeq" id="WP_282003036.1">
    <property type="nucleotide sequence ID" value="NZ_AP027151.1"/>
</dbReference>
<feature type="chain" id="PRO_5047277500" description="DUF4140 domain-containing protein" evidence="1">
    <location>
        <begin position="20"/>
        <end position="325"/>
    </location>
</feature>
<evidence type="ECO:0000313" key="3">
    <source>
        <dbReference type="Proteomes" id="UP001317705"/>
    </source>
</evidence>
<keyword evidence="3" id="KW-1185">Reference proteome</keyword>
<protein>
    <recommendedName>
        <fullName evidence="4">DUF4140 domain-containing protein</fullName>
    </recommendedName>
</protein>
<dbReference type="Proteomes" id="UP001317705">
    <property type="component" value="Chromosome"/>
</dbReference>
<organism evidence="2 3">
    <name type="scientific">Geotalea uraniireducens</name>
    <dbReference type="NCBI Taxonomy" id="351604"/>
    <lineage>
        <taxon>Bacteria</taxon>
        <taxon>Pseudomonadati</taxon>
        <taxon>Thermodesulfobacteriota</taxon>
        <taxon>Desulfuromonadia</taxon>
        <taxon>Geobacterales</taxon>
        <taxon>Geobacteraceae</taxon>
        <taxon>Geotalea</taxon>
    </lineage>
</organism>
<reference evidence="2 3" key="1">
    <citation type="submission" date="2022-12" db="EMBL/GenBank/DDBJ databases">
        <title>Polyphasic characterization of Geotalea uranireducens NIT-SL11 newly isolated from a complex of sewage sludge and microbially reduced graphene oxide.</title>
        <authorList>
            <person name="Xie L."/>
            <person name="Yoshida N."/>
            <person name="Meng L."/>
        </authorList>
    </citation>
    <scope>NUCLEOTIDE SEQUENCE [LARGE SCALE GENOMIC DNA]</scope>
    <source>
        <strain evidence="2 3">NIT-SL11</strain>
    </source>
</reference>